<dbReference type="SUPFAM" id="SSF52540">
    <property type="entry name" value="P-loop containing nucleoside triphosphate hydrolases"/>
    <property type="match status" value="1"/>
</dbReference>
<dbReference type="InterPro" id="IPR017871">
    <property type="entry name" value="ABC_transporter-like_CS"/>
</dbReference>
<comment type="caution">
    <text evidence="6">The sequence shown here is derived from an EMBL/GenBank/DDBJ whole genome shotgun (WGS) entry which is preliminary data.</text>
</comment>
<organism evidence="6 7">
    <name type="scientific">Alkalibaculum bacchi</name>
    <dbReference type="NCBI Taxonomy" id="645887"/>
    <lineage>
        <taxon>Bacteria</taxon>
        <taxon>Bacillati</taxon>
        <taxon>Bacillota</taxon>
        <taxon>Clostridia</taxon>
        <taxon>Eubacteriales</taxon>
        <taxon>Eubacteriaceae</taxon>
        <taxon>Alkalibaculum</taxon>
    </lineage>
</organism>
<gene>
    <name evidence="6" type="ORF">DES36_101213</name>
</gene>
<dbReference type="SMART" id="SM00382">
    <property type="entry name" value="AAA"/>
    <property type="match status" value="1"/>
</dbReference>
<keyword evidence="3 6" id="KW-0067">ATP-binding</keyword>
<evidence type="ECO:0000256" key="1">
    <source>
        <dbReference type="ARBA" id="ARBA00022448"/>
    </source>
</evidence>
<evidence type="ECO:0000259" key="5">
    <source>
        <dbReference type="PROSITE" id="PS50893"/>
    </source>
</evidence>
<dbReference type="PANTHER" id="PTHR42939">
    <property type="entry name" value="ABC TRANSPORTER ATP-BINDING PROTEIN ALBC-RELATED"/>
    <property type="match status" value="1"/>
</dbReference>
<dbReference type="PROSITE" id="PS50893">
    <property type="entry name" value="ABC_TRANSPORTER_2"/>
    <property type="match status" value="1"/>
</dbReference>
<reference evidence="6 7" key="1">
    <citation type="submission" date="2018-06" db="EMBL/GenBank/DDBJ databases">
        <title>Genomic Encyclopedia of Type Strains, Phase IV (KMG-IV): sequencing the most valuable type-strain genomes for metagenomic binning, comparative biology and taxonomic classification.</title>
        <authorList>
            <person name="Goeker M."/>
        </authorList>
    </citation>
    <scope>NUCLEOTIDE SEQUENCE [LARGE SCALE GENOMIC DNA]</scope>
    <source>
        <strain evidence="6 7">DSM 22112</strain>
    </source>
</reference>
<proteinExistence type="predicted"/>
<dbReference type="InterPro" id="IPR003439">
    <property type="entry name" value="ABC_transporter-like_ATP-bd"/>
</dbReference>
<feature type="coiled-coil region" evidence="4">
    <location>
        <begin position="214"/>
        <end position="241"/>
    </location>
</feature>
<evidence type="ECO:0000313" key="6">
    <source>
        <dbReference type="EMBL" id="RBP70156.1"/>
    </source>
</evidence>
<evidence type="ECO:0000256" key="2">
    <source>
        <dbReference type="ARBA" id="ARBA00022741"/>
    </source>
</evidence>
<dbReference type="PROSITE" id="PS00211">
    <property type="entry name" value="ABC_TRANSPORTER_1"/>
    <property type="match status" value="1"/>
</dbReference>
<evidence type="ECO:0000256" key="4">
    <source>
        <dbReference type="SAM" id="Coils"/>
    </source>
</evidence>
<dbReference type="GO" id="GO:0005524">
    <property type="term" value="F:ATP binding"/>
    <property type="evidence" value="ECO:0007669"/>
    <property type="project" value="UniProtKB-KW"/>
</dbReference>
<dbReference type="AlphaFoldDB" id="A0A366IFN9"/>
<accession>A0A366IFN9</accession>
<keyword evidence="7" id="KW-1185">Reference proteome</keyword>
<dbReference type="Pfam" id="PF00005">
    <property type="entry name" value="ABC_tran"/>
    <property type="match status" value="1"/>
</dbReference>
<dbReference type="EMBL" id="QNRX01000001">
    <property type="protein sequence ID" value="RBP70156.1"/>
    <property type="molecule type" value="Genomic_DNA"/>
</dbReference>
<dbReference type="Gene3D" id="3.40.50.300">
    <property type="entry name" value="P-loop containing nucleotide triphosphate hydrolases"/>
    <property type="match status" value="1"/>
</dbReference>
<keyword evidence="1" id="KW-0813">Transport</keyword>
<dbReference type="InterPro" id="IPR051782">
    <property type="entry name" value="ABC_Transporter_VariousFunc"/>
</dbReference>
<dbReference type="OrthoDB" id="9775135at2"/>
<protein>
    <submittedName>
        <fullName evidence="6">ABC-2 type transport system ATP-binding protein</fullName>
    </submittedName>
</protein>
<dbReference type="GO" id="GO:0016887">
    <property type="term" value="F:ATP hydrolysis activity"/>
    <property type="evidence" value="ECO:0007669"/>
    <property type="project" value="InterPro"/>
</dbReference>
<dbReference type="InterPro" id="IPR003593">
    <property type="entry name" value="AAA+_ATPase"/>
</dbReference>
<evidence type="ECO:0000256" key="3">
    <source>
        <dbReference type="ARBA" id="ARBA00022840"/>
    </source>
</evidence>
<keyword evidence="2" id="KW-0547">Nucleotide-binding</keyword>
<dbReference type="PANTHER" id="PTHR42939:SF1">
    <property type="entry name" value="ABC TRANSPORTER ATP-BINDING PROTEIN ALBC-RELATED"/>
    <property type="match status" value="1"/>
</dbReference>
<name>A0A366IFN9_9FIRM</name>
<feature type="domain" description="ABC transporter" evidence="5">
    <location>
        <begin position="2"/>
        <end position="234"/>
    </location>
</feature>
<dbReference type="Proteomes" id="UP000253490">
    <property type="component" value="Unassembled WGS sequence"/>
</dbReference>
<evidence type="ECO:0000313" key="7">
    <source>
        <dbReference type="Proteomes" id="UP000253490"/>
    </source>
</evidence>
<sequence>MLSVKNVKKSFNGGKTFAVDDISFDVHSSEIFGFLGPNGAGKTTTIKMITGLLQLDSGSIEINGVDIQKDPIEAKRQFSFVPDSPEVFDKLKGVEYLNFLGDVYGVESKKRIERIEKYATLFELKHALNDPMMSYSHGMKQKIVLIGALLHEPEIFVLDEPMVGLDPKSAFHLKEIMNEHCQKGKSVFFSTHVLEVAEKICNRVAIINKGKIIAQGTIEELKNMTKNNESLENIFLELTEE</sequence>
<dbReference type="CDD" id="cd03230">
    <property type="entry name" value="ABC_DR_subfamily_A"/>
    <property type="match status" value="1"/>
</dbReference>
<dbReference type="InterPro" id="IPR027417">
    <property type="entry name" value="P-loop_NTPase"/>
</dbReference>
<keyword evidence="4" id="KW-0175">Coiled coil</keyword>
<dbReference type="RefSeq" id="WP_113919365.1">
    <property type="nucleotide sequence ID" value="NZ_QNRX01000001.1"/>
</dbReference>